<protein>
    <recommendedName>
        <fullName evidence="3 11">Shikimate kinase</fullName>
        <shortName evidence="11">SK</shortName>
        <ecNumber evidence="3 11">2.7.1.71</ecNumber>
    </recommendedName>
</protein>
<keyword evidence="7 11" id="KW-0418">Kinase</keyword>
<dbReference type="GO" id="GO:0004765">
    <property type="term" value="F:shikimate kinase activity"/>
    <property type="evidence" value="ECO:0007669"/>
    <property type="project" value="UniProtKB-EC"/>
</dbReference>
<keyword evidence="11" id="KW-0479">Metal-binding</keyword>
<feature type="binding site" evidence="11">
    <location>
        <position position="86"/>
    </location>
    <ligand>
        <name>substrate</name>
    </ligand>
</feature>
<dbReference type="CDD" id="cd00464">
    <property type="entry name" value="SK"/>
    <property type="match status" value="1"/>
</dbReference>
<comment type="pathway">
    <text evidence="1 11">Metabolic intermediate biosynthesis; chorismate biosynthesis; chorismate from D-erythrose 4-phosphate and phosphoenolpyruvate: step 5/7.</text>
</comment>
<feature type="binding site" evidence="11">
    <location>
        <begin position="41"/>
        <end position="46"/>
    </location>
    <ligand>
        <name>ATP</name>
        <dbReference type="ChEBI" id="CHEBI:30616"/>
    </ligand>
</feature>
<keyword evidence="13" id="KW-1185">Reference proteome</keyword>
<dbReference type="RefSeq" id="WP_239446138.1">
    <property type="nucleotide sequence ID" value="NZ_JAKRCW010000003.1"/>
</dbReference>
<dbReference type="InterPro" id="IPR000623">
    <property type="entry name" value="Shikimate_kinase/TSH1"/>
</dbReference>
<keyword evidence="6 11" id="KW-0547">Nucleotide-binding</keyword>
<feature type="binding site" evidence="11">
    <location>
        <position position="165"/>
    </location>
    <ligand>
        <name>substrate</name>
    </ligand>
</feature>
<keyword evidence="8 11" id="KW-0067">ATP-binding</keyword>
<evidence type="ECO:0000256" key="2">
    <source>
        <dbReference type="ARBA" id="ARBA00006997"/>
    </source>
</evidence>
<organism evidence="12 13">
    <name type="scientific">Pseudoglutamicibacter albus</name>
    <dbReference type="NCBI Taxonomy" id="98671"/>
    <lineage>
        <taxon>Bacteria</taxon>
        <taxon>Bacillati</taxon>
        <taxon>Actinomycetota</taxon>
        <taxon>Actinomycetes</taxon>
        <taxon>Micrococcales</taxon>
        <taxon>Micrococcaceae</taxon>
        <taxon>Pseudoglutamicibacter</taxon>
    </lineage>
</organism>
<dbReference type="EMBL" id="JAVDXX010000001">
    <property type="protein sequence ID" value="MDR7293536.1"/>
    <property type="molecule type" value="Genomic_DNA"/>
</dbReference>
<evidence type="ECO:0000256" key="1">
    <source>
        <dbReference type="ARBA" id="ARBA00004842"/>
    </source>
</evidence>
<dbReference type="Pfam" id="PF01202">
    <property type="entry name" value="SKI"/>
    <property type="match status" value="1"/>
</dbReference>
<evidence type="ECO:0000313" key="13">
    <source>
        <dbReference type="Proteomes" id="UP001180715"/>
    </source>
</evidence>
<dbReference type="PRINTS" id="PR01100">
    <property type="entry name" value="SHIKIMTKNASE"/>
</dbReference>
<evidence type="ECO:0000256" key="10">
    <source>
        <dbReference type="ARBA" id="ARBA00048567"/>
    </source>
</evidence>
<feature type="binding site" evidence="11">
    <location>
        <position position="45"/>
    </location>
    <ligand>
        <name>Mg(2+)</name>
        <dbReference type="ChEBI" id="CHEBI:18420"/>
    </ligand>
</feature>
<dbReference type="PANTHER" id="PTHR21087:SF16">
    <property type="entry name" value="SHIKIMATE KINASE 1, CHLOROPLASTIC"/>
    <property type="match status" value="1"/>
</dbReference>
<keyword evidence="11" id="KW-0460">Magnesium</keyword>
<evidence type="ECO:0000256" key="11">
    <source>
        <dbReference type="HAMAP-Rule" id="MF_00109"/>
    </source>
</evidence>
<dbReference type="EC" id="2.7.1.71" evidence="3 11"/>
<evidence type="ECO:0000313" key="12">
    <source>
        <dbReference type="EMBL" id="MDR7293536.1"/>
    </source>
</evidence>
<dbReference type="Proteomes" id="UP001180715">
    <property type="component" value="Unassembled WGS sequence"/>
</dbReference>
<dbReference type="PROSITE" id="PS01128">
    <property type="entry name" value="SHIKIMATE_KINASE"/>
    <property type="match status" value="1"/>
</dbReference>
<evidence type="ECO:0000256" key="8">
    <source>
        <dbReference type="ARBA" id="ARBA00022840"/>
    </source>
</evidence>
<dbReference type="InterPro" id="IPR031322">
    <property type="entry name" value="Shikimate/glucono_kinase"/>
</dbReference>
<name>A0ABU1Z0J7_9MICC</name>
<dbReference type="PANTHER" id="PTHR21087">
    <property type="entry name" value="SHIKIMATE KINASE"/>
    <property type="match status" value="1"/>
</dbReference>
<evidence type="ECO:0000256" key="5">
    <source>
        <dbReference type="ARBA" id="ARBA00022679"/>
    </source>
</evidence>
<comment type="cofactor">
    <cofactor evidence="11">
        <name>Mg(2+)</name>
        <dbReference type="ChEBI" id="CHEBI:18420"/>
    </cofactor>
    <text evidence="11">Binds 1 Mg(2+) ion per subunit.</text>
</comment>
<comment type="similarity">
    <text evidence="2 11">Belongs to the shikimate kinase family.</text>
</comment>
<dbReference type="InterPro" id="IPR027417">
    <property type="entry name" value="P-loop_NTPase"/>
</dbReference>
<dbReference type="SUPFAM" id="SSF52540">
    <property type="entry name" value="P-loop containing nucleoside triphosphate hydrolases"/>
    <property type="match status" value="1"/>
</dbReference>
<comment type="caution">
    <text evidence="11">Lacks conserved residue(s) required for the propagation of feature annotation.</text>
</comment>
<feature type="binding site" evidence="11">
    <location>
        <position position="146"/>
    </location>
    <ligand>
        <name>ATP</name>
        <dbReference type="ChEBI" id="CHEBI:30616"/>
    </ligand>
</feature>
<dbReference type="Gene3D" id="3.40.50.300">
    <property type="entry name" value="P-loop containing nucleotide triphosphate hydrolases"/>
    <property type="match status" value="1"/>
</dbReference>
<keyword evidence="9 11" id="KW-0057">Aromatic amino acid biosynthesis</keyword>
<keyword evidence="5 11" id="KW-0808">Transferase</keyword>
<evidence type="ECO:0000256" key="9">
    <source>
        <dbReference type="ARBA" id="ARBA00023141"/>
    </source>
</evidence>
<comment type="function">
    <text evidence="11">Catalyzes the specific phosphorylation of the 3-hydroxyl group of shikimic acid using ATP as a cosubstrate.</text>
</comment>
<evidence type="ECO:0000256" key="4">
    <source>
        <dbReference type="ARBA" id="ARBA00022605"/>
    </source>
</evidence>
<keyword evidence="11" id="KW-0963">Cytoplasm</keyword>
<feature type="binding site" evidence="11">
    <location>
        <position position="63"/>
    </location>
    <ligand>
        <name>substrate</name>
    </ligand>
</feature>
<evidence type="ECO:0000256" key="7">
    <source>
        <dbReference type="ARBA" id="ARBA00022777"/>
    </source>
</evidence>
<dbReference type="HAMAP" id="MF_00109">
    <property type="entry name" value="Shikimate_kinase"/>
    <property type="match status" value="1"/>
</dbReference>
<accession>A0ABU1Z0J7</accession>
<comment type="subunit">
    <text evidence="11">Monomer.</text>
</comment>
<comment type="catalytic activity">
    <reaction evidence="10 11">
        <text>shikimate + ATP = 3-phosphoshikimate + ADP + H(+)</text>
        <dbReference type="Rhea" id="RHEA:13121"/>
        <dbReference type="ChEBI" id="CHEBI:15378"/>
        <dbReference type="ChEBI" id="CHEBI:30616"/>
        <dbReference type="ChEBI" id="CHEBI:36208"/>
        <dbReference type="ChEBI" id="CHEBI:145989"/>
        <dbReference type="ChEBI" id="CHEBI:456216"/>
        <dbReference type="EC" id="2.7.1.71"/>
    </reaction>
</comment>
<comment type="caution">
    <text evidence="12">The sequence shown here is derived from an EMBL/GenBank/DDBJ whole genome shotgun (WGS) entry which is preliminary data.</text>
</comment>
<reference evidence="12" key="1">
    <citation type="submission" date="2023-07" db="EMBL/GenBank/DDBJ databases">
        <title>Sequencing the genomes of 1000 actinobacteria strains.</title>
        <authorList>
            <person name="Klenk H.-P."/>
        </authorList>
    </citation>
    <scope>NUCLEOTIDE SEQUENCE</scope>
    <source>
        <strain evidence="12">DSM 13068</strain>
    </source>
</reference>
<evidence type="ECO:0000256" key="3">
    <source>
        <dbReference type="ARBA" id="ARBA00012154"/>
    </source>
</evidence>
<sequence length="209" mass="22371">MTQHTEPPAGGRSEPVLNCAASASSQPAALSRHIVLIGPMCSGKSAAARSFAELLGCAWTDLDDEFVTEHGPIPAYIEQHGMDAFRVAESVIFARALARKKPQIIATGGGVVLAAKNRELLQDQVTFWLDVSPHVALSRMRGGTGRPLLAGDDPFARWQAIRTEREPLYRECGIGPIDTSTMRPGEVAQTLQGMLDAASSTHSVSTRNP</sequence>
<feature type="binding site" evidence="11">
    <location>
        <position position="109"/>
    </location>
    <ligand>
        <name>substrate</name>
    </ligand>
</feature>
<dbReference type="InterPro" id="IPR023000">
    <property type="entry name" value="Shikimate_kinase_CS"/>
</dbReference>
<evidence type="ECO:0000256" key="6">
    <source>
        <dbReference type="ARBA" id="ARBA00022741"/>
    </source>
</evidence>
<proteinExistence type="inferred from homology"/>
<gene>
    <name evidence="11" type="primary">aroK</name>
    <name evidence="12" type="ORF">J2S67_000804</name>
</gene>
<keyword evidence="4 11" id="KW-0028">Amino-acid biosynthesis</keyword>
<comment type="subcellular location">
    <subcellularLocation>
        <location evidence="11">Cytoplasm</location>
    </subcellularLocation>
</comment>